<evidence type="ECO:0000256" key="3">
    <source>
        <dbReference type="ARBA" id="ARBA00022576"/>
    </source>
</evidence>
<keyword evidence="4" id="KW-0808">Transferase</keyword>
<keyword evidence="3" id="KW-0032">Aminotransferase</keyword>
<dbReference type="Proteomes" id="UP000094455">
    <property type="component" value="Unassembled WGS sequence"/>
</dbReference>
<dbReference type="STRING" id="763406.A0A1E3NI00"/>
<dbReference type="RefSeq" id="XP_019016076.1">
    <property type="nucleotide sequence ID" value="XM_019164578.1"/>
</dbReference>
<dbReference type="InterPro" id="IPR015424">
    <property type="entry name" value="PyrdxlP-dep_Trfase"/>
</dbReference>
<dbReference type="EMBL" id="KV454005">
    <property type="protein sequence ID" value="ODQ44963.1"/>
    <property type="molecule type" value="Genomic_DNA"/>
</dbReference>
<dbReference type="OrthoDB" id="691673at2759"/>
<dbReference type="SUPFAM" id="SSF53383">
    <property type="entry name" value="PLP-dependent transferases"/>
    <property type="match status" value="1"/>
</dbReference>
<protein>
    <recommendedName>
        <fullName evidence="6">Aminotransferase class I/classII large domain-containing protein</fullName>
    </recommendedName>
</protein>
<evidence type="ECO:0000313" key="7">
    <source>
        <dbReference type="EMBL" id="ODQ44963.1"/>
    </source>
</evidence>
<evidence type="ECO:0000256" key="5">
    <source>
        <dbReference type="ARBA" id="ARBA00022898"/>
    </source>
</evidence>
<dbReference type="GO" id="GO:0008793">
    <property type="term" value="F:aromatic-amino-acid transaminase activity"/>
    <property type="evidence" value="ECO:0007669"/>
    <property type="project" value="TreeGrafter"/>
</dbReference>
<proteinExistence type="inferred from homology"/>
<dbReference type="GO" id="GO:0009074">
    <property type="term" value="P:aromatic amino acid family catabolic process"/>
    <property type="evidence" value="ECO:0007669"/>
    <property type="project" value="TreeGrafter"/>
</dbReference>
<dbReference type="InterPro" id="IPR015421">
    <property type="entry name" value="PyrdxlP-dep_Trfase_major"/>
</dbReference>
<dbReference type="AlphaFoldDB" id="A0A1E3NI00"/>
<accession>A0A1E3NI00</accession>
<dbReference type="PANTHER" id="PTHR42790:SF21">
    <property type="entry name" value="AROMATIC_AMINOADIPATE AMINOTRANSFERASE 1"/>
    <property type="match status" value="1"/>
</dbReference>
<dbReference type="Pfam" id="PF00155">
    <property type="entry name" value="Aminotran_1_2"/>
    <property type="match status" value="1"/>
</dbReference>
<dbReference type="InterPro" id="IPR004839">
    <property type="entry name" value="Aminotransferase_I/II_large"/>
</dbReference>
<sequence>MTRDWTEFLSEEALLRKRSVMAFPKGDVISLAVGLPNPACFPLKGVELDVESPGSQFRKTERIGYTIDTHPDQLVDSCQYMSSRGLAHFDEWVKAYVEKYFLPGYAGWKYLVQSGATQSLDAIFRMLLNPNEDTVLCEKLTYSCFLETCIPFRVKLFSVEMDDFGVVPEKMDELLCGWSAAGSATEGLKKPKVFYTMPTGHNPTGITLSTERRRALMEVCNKHNILVIEDDPYYHLQLDDAANIPSLLKFDVEGRVIRIDSFSKMLMPGLRVSIVTANDLFIDKLSMHNELSIHSASANSQLVLEMIFSKWGDGGFDAWLRHLQSMYRRRRDVMLGAFDRYLPKSLVTYNRPNHGMFIWVNAKLDQFAQPSDSTLKDYEWATHVEDEIFRVASEKYKVILTKGHWFMQDKHTVCSGFRATYAFASEDEMVKGAELFGKAISDVHSSLSG</sequence>
<comment type="similarity">
    <text evidence="2">Belongs to the class-I pyridoxal-phosphate-dependent aminotransferase family.</text>
</comment>
<dbReference type="InterPro" id="IPR050859">
    <property type="entry name" value="Class-I_PLP-dep_aminotransf"/>
</dbReference>
<comment type="cofactor">
    <cofactor evidence="1">
        <name>pyridoxal 5'-phosphate</name>
        <dbReference type="ChEBI" id="CHEBI:597326"/>
    </cofactor>
</comment>
<dbReference type="Gene3D" id="3.40.640.10">
    <property type="entry name" value="Type I PLP-dependent aspartate aminotransferase-like (Major domain)"/>
    <property type="match status" value="1"/>
</dbReference>
<name>A0A1E3NI00_9ASCO</name>
<evidence type="ECO:0000256" key="1">
    <source>
        <dbReference type="ARBA" id="ARBA00001933"/>
    </source>
</evidence>
<dbReference type="GO" id="GO:0006571">
    <property type="term" value="P:tyrosine biosynthetic process"/>
    <property type="evidence" value="ECO:0007669"/>
    <property type="project" value="TreeGrafter"/>
</dbReference>
<evidence type="ECO:0000259" key="6">
    <source>
        <dbReference type="Pfam" id="PF00155"/>
    </source>
</evidence>
<dbReference type="GO" id="GO:0019878">
    <property type="term" value="P:lysine biosynthetic process via aminoadipic acid"/>
    <property type="evidence" value="ECO:0007669"/>
    <property type="project" value="TreeGrafter"/>
</dbReference>
<feature type="domain" description="Aminotransferase class I/classII large" evidence="6">
    <location>
        <begin position="80"/>
        <end position="430"/>
    </location>
</feature>
<evidence type="ECO:0000256" key="2">
    <source>
        <dbReference type="ARBA" id="ARBA00007441"/>
    </source>
</evidence>
<evidence type="ECO:0000256" key="4">
    <source>
        <dbReference type="ARBA" id="ARBA00022679"/>
    </source>
</evidence>
<dbReference type="GO" id="GO:0030170">
    <property type="term" value="F:pyridoxal phosphate binding"/>
    <property type="evidence" value="ECO:0007669"/>
    <property type="project" value="InterPro"/>
</dbReference>
<dbReference type="PANTHER" id="PTHR42790">
    <property type="entry name" value="AMINOTRANSFERASE"/>
    <property type="match status" value="1"/>
</dbReference>
<keyword evidence="5" id="KW-0663">Pyridoxal phosphate</keyword>
<evidence type="ECO:0000313" key="8">
    <source>
        <dbReference type="Proteomes" id="UP000094455"/>
    </source>
</evidence>
<organism evidence="7 8">
    <name type="scientific">Pichia membranifaciens NRRL Y-2026</name>
    <dbReference type="NCBI Taxonomy" id="763406"/>
    <lineage>
        <taxon>Eukaryota</taxon>
        <taxon>Fungi</taxon>
        <taxon>Dikarya</taxon>
        <taxon>Ascomycota</taxon>
        <taxon>Saccharomycotina</taxon>
        <taxon>Pichiomycetes</taxon>
        <taxon>Pichiales</taxon>
        <taxon>Pichiaceae</taxon>
        <taxon>Pichia</taxon>
    </lineage>
</organism>
<dbReference type="GO" id="GO:0047536">
    <property type="term" value="F:2-aminoadipate transaminase activity"/>
    <property type="evidence" value="ECO:0007669"/>
    <property type="project" value="TreeGrafter"/>
</dbReference>
<keyword evidence="8" id="KW-1185">Reference proteome</keyword>
<dbReference type="GeneID" id="30181265"/>
<gene>
    <name evidence="7" type="ORF">PICMEDRAFT_73761</name>
</gene>
<reference evidence="7 8" key="1">
    <citation type="journal article" date="2016" name="Proc. Natl. Acad. Sci. U.S.A.">
        <title>Comparative genomics of biotechnologically important yeasts.</title>
        <authorList>
            <person name="Riley R."/>
            <person name="Haridas S."/>
            <person name="Wolfe K.H."/>
            <person name="Lopes M.R."/>
            <person name="Hittinger C.T."/>
            <person name="Goeker M."/>
            <person name="Salamov A.A."/>
            <person name="Wisecaver J.H."/>
            <person name="Long T.M."/>
            <person name="Calvey C.H."/>
            <person name="Aerts A.L."/>
            <person name="Barry K.W."/>
            <person name="Choi C."/>
            <person name="Clum A."/>
            <person name="Coughlan A.Y."/>
            <person name="Deshpande S."/>
            <person name="Douglass A.P."/>
            <person name="Hanson S.J."/>
            <person name="Klenk H.-P."/>
            <person name="LaButti K.M."/>
            <person name="Lapidus A."/>
            <person name="Lindquist E.A."/>
            <person name="Lipzen A.M."/>
            <person name="Meier-Kolthoff J.P."/>
            <person name="Ohm R.A."/>
            <person name="Otillar R.P."/>
            <person name="Pangilinan J.L."/>
            <person name="Peng Y."/>
            <person name="Rokas A."/>
            <person name="Rosa C.A."/>
            <person name="Scheuner C."/>
            <person name="Sibirny A.A."/>
            <person name="Slot J.C."/>
            <person name="Stielow J.B."/>
            <person name="Sun H."/>
            <person name="Kurtzman C.P."/>
            <person name="Blackwell M."/>
            <person name="Grigoriev I.V."/>
            <person name="Jeffries T.W."/>
        </authorList>
    </citation>
    <scope>NUCLEOTIDE SEQUENCE [LARGE SCALE GENOMIC DNA]</scope>
    <source>
        <strain evidence="7 8">NRRL Y-2026</strain>
    </source>
</reference>
<dbReference type="CDD" id="cd00609">
    <property type="entry name" value="AAT_like"/>
    <property type="match status" value="1"/>
</dbReference>